<dbReference type="Proteomes" id="UP001597351">
    <property type="component" value="Unassembled WGS sequence"/>
</dbReference>
<sequence length="90" mass="10060">MTSTSHQGLPPEIRMGNDIARQLAHLDPEQAAVQVGTHLEKFWEPRMRRRLHELLAAGHADDADPLLVAGMRRLERDATDDAERRKATGG</sequence>
<keyword evidence="2" id="KW-1185">Reference proteome</keyword>
<name>A0ABW4TM72_9ACTN</name>
<comment type="caution">
    <text evidence="1">The sequence shown here is derived from an EMBL/GenBank/DDBJ whole genome shotgun (WGS) entry which is preliminary data.</text>
</comment>
<dbReference type="Pfam" id="PF11390">
    <property type="entry name" value="FdsD"/>
    <property type="match status" value="1"/>
</dbReference>
<dbReference type="InterPro" id="IPR021074">
    <property type="entry name" value="Formate_DH_dsu"/>
</dbReference>
<evidence type="ECO:0000313" key="1">
    <source>
        <dbReference type="EMBL" id="MFD1947630.1"/>
    </source>
</evidence>
<proteinExistence type="predicted"/>
<dbReference type="EMBL" id="JBHUGD010000003">
    <property type="protein sequence ID" value="MFD1947630.1"/>
    <property type="molecule type" value="Genomic_DNA"/>
</dbReference>
<dbReference type="RefSeq" id="WP_343918890.1">
    <property type="nucleotide sequence ID" value="NZ_BAAAJT010000002.1"/>
</dbReference>
<protein>
    <submittedName>
        <fullName evidence="1">Formate dehydrogenase subunit delta</fullName>
    </submittedName>
</protein>
<accession>A0ABW4TM72</accession>
<organism evidence="1 2">
    <name type="scientific">Nocardioides aestuarii</name>
    <dbReference type="NCBI Taxonomy" id="252231"/>
    <lineage>
        <taxon>Bacteria</taxon>
        <taxon>Bacillati</taxon>
        <taxon>Actinomycetota</taxon>
        <taxon>Actinomycetes</taxon>
        <taxon>Propionibacteriales</taxon>
        <taxon>Nocardioidaceae</taxon>
        <taxon>Nocardioides</taxon>
    </lineage>
</organism>
<gene>
    <name evidence="1" type="ORF">ACFSDE_12575</name>
</gene>
<reference evidence="2" key="1">
    <citation type="journal article" date="2019" name="Int. J. Syst. Evol. Microbiol.">
        <title>The Global Catalogue of Microorganisms (GCM) 10K type strain sequencing project: providing services to taxonomists for standard genome sequencing and annotation.</title>
        <authorList>
            <consortium name="The Broad Institute Genomics Platform"/>
            <consortium name="The Broad Institute Genome Sequencing Center for Infectious Disease"/>
            <person name="Wu L."/>
            <person name="Ma J."/>
        </authorList>
    </citation>
    <scope>NUCLEOTIDE SEQUENCE [LARGE SCALE GENOMIC DNA]</scope>
    <source>
        <strain evidence="2">CGMCC 1.12477</strain>
    </source>
</reference>
<evidence type="ECO:0000313" key="2">
    <source>
        <dbReference type="Proteomes" id="UP001597351"/>
    </source>
</evidence>